<dbReference type="InterPro" id="IPR013094">
    <property type="entry name" value="AB_hydrolase_3"/>
</dbReference>
<organism evidence="3 4">
    <name type="scientific">Dipteronia dyeriana</name>
    <dbReference type="NCBI Taxonomy" id="168575"/>
    <lineage>
        <taxon>Eukaryota</taxon>
        <taxon>Viridiplantae</taxon>
        <taxon>Streptophyta</taxon>
        <taxon>Embryophyta</taxon>
        <taxon>Tracheophyta</taxon>
        <taxon>Spermatophyta</taxon>
        <taxon>Magnoliopsida</taxon>
        <taxon>eudicotyledons</taxon>
        <taxon>Gunneridae</taxon>
        <taxon>Pentapetalae</taxon>
        <taxon>rosids</taxon>
        <taxon>malvids</taxon>
        <taxon>Sapindales</taxon>
        <taxon>Sapindaceae</taxon>
        <taxon>Hippocastanoideae</taxon>
        <taxon>Acereae</taxon>
        <taxon>Dipteronia</taxon>
    </lineage>
</organism>
<feature type="domain" description="Alpha/beta hydrolase fold-3" evidence="2">
    <location>
        <begin position="2"/>
        <end position="81"/>
    </location>
</feature>
<evidence type="ECO:0000313" key="4">
    <source>
        <dbReference type="Proteomes" id="UP001280121"/>
    </source>
</evidence>
<evidence type="ECO:0000313" key="3">
    <source>
        <dbReference type="EMBL" id="KAK2660595.1"/>
    </source>
</evidence>
<proteinExistence type="inferred from homology"/>
<dbReference type="AlphaFoldDB" id="A0AAE0CR67"/>
<comment type="caution">
    <text evidence="3">The sequence shown here is derived from an EMBL/GenBank/DDBJ whole genome shotgun (WGS) entry which is preliminary data.</text>
</comment>
<comment type="similarity">
    <text evidence="1">Belongs to the 'GDXG' lipolytic enzyme family.</text>
</comment>
<keyword evidence="4" id="KW-1185">Reference proteome</keyword>
<dbReference type="Pfam" id="PF07859">
    <property type="entry name" value="Abhydrolase_3"/>
    <property type="match status" value="1"/>
</dbReference>
<gene>
    <name evidence="3" type="ORF">Ddye_007128</name>
</gene>
<evidence type="ECO:0000256" key="1">
    <source>
        <dbReference type="ARBA" id="ARBA00010515"/>
    </source>
</evidence>
<dbReference type="SUPFAM" id="SSF53474">
    <property type="entry name" value="alpha/beta-Hydrolases"/>
    <property type="match status" value="1"/>
</dbReference>
<dbReference type="Gene3D" id="3.40.50.1820">
    <property type="entry name" value="alpha/beta hydrolase"/>
    <property type="match status" value="1"/>
</dbReference>
<reference evidence="3" key="1">
    <citation type="journal article" date="2023" name="Plant J.">
        <title>Genome sequences and population genomics provide insights into the demographic history, inbreeding, and mutation load of two 'living fossil' tree species of Dipteronia.</title>
        <authorList>
            <person name="Feng Y."/>
            <person name="Comes H.P."/>
            <person name="Chen J."/>
            <person name="Zhu S."/>
            <person name="Lu R."/>
            <person name="Zhang X."/>
            <person name="Li P."/>
            <person name="Qiu J."/>
            <person name="Olsen K.M."/>
            <person name="Qiu Y."/>
        </authorList>
    </citation>
    <scope>NUCLEOTIDE SEQUENCE</scope>
    <source>
        <strain evidence="3">KIB01</strain>
    </source>
</reference>
<evidence type="ECO:0000259" key="2">
    <source>
        <dbReference type="Pfam" id="PF07859"/>
    </source>
</evidence>
<accession>A0AAE0CR67</accession>
<dbReference type="InterPro" id="IPR029058">
    <property type="entry name" value="AB_hydrolase_fold"/>
</dbReference>
<dbReference type="EMBL" id="JANJYI010000002">
    <property type="protein sequence ID" value="KAK2660595.1"/>
    <property type="molecule type" value="Genomic_DNA"/>
</dbReference>
<dbReference type="GO" id="GO:0016787">
    <property type="term" value="F:hydrolase activity"/>
    <property type="evidence" value="ECO:0007669"/>
    <property type="project" value="InterPro"/>
</dbReference>
<sequence>MNDMFWGLSIPKGSNRDYFGCNFEMQEVSVEEWSRFPAVVVYVAGLDFLKERGVMYAELLQKKRVKEVRIVEAEEESHVFHVFYPQSEATRLVQRQMSEFMKSY</sequence>
<name>A0AAE0CR67_9ROSI</name>
<dbReference type="Proteomes" id="UP001280121">
    <property type="component" value="Unassembled WGS sequence"/>
</dbReference>
<protein>
    <recommendedName>
        <fullName evidence="2">Alpha/beta hydrolase fold-3 domain-containing protein</fullName>
    </recommendedName>
</protein>